<evidence type="ECO:0000256" key="1">
    <source>
        <dbReference type="ARBA" id="ARBA00022679"/>
    </source>
</evidence>
<name>A0A6J7R4U5_9ZZZZ</name>
<dbReference type="InterPro" id="IPR025877">
    <property type="entry name" value="MobA-like_NTP_Trfase"/>
</dbReference>
<reference evidence="3" key="1">
    <citation type="submission" date="2020-05" db="EMBL/GenBank/DDBJ databases">
        <authorList>
            <person name="Chiriac C."/>
            <person name="Salcher M."/>
            <person name="Ghai R."/>
            <person name="Kavagutti S V."/>
        </authorList>
    </citation>
    <scope>NUCLEOTIDE SEQUENCE</scope>
</reference>
<evidence type="ECO:0000313" key="4">
    <source>
        <dbReference type="EMBL" id="CAB5068387.1"/>
    </source>
</evidence>
<dbReference type="EMBL" id="CAFBPN010000053">
    <property type="protein sequence ID" value="CAB5023758.1"/>
    <property type="molecule type" value="Genomic_DNA"/>
</dbReference>
<dbReference type="PANTHER" id="PTHR19136:SF81">
    <property type="entry name" value="MOLYBDENUM COFACTOR GUANYLYLTRANSFERASE"/>
    <property type="match status" value="1"/>
</dbReference>
<dbReference type="AlphaFoldDB" id="A0A6J7R4U5"/>
<evidence type="ECO:0000313" key="3">
    <source>
        <dbReference type="EMBL" id="CAB5023758.1"/>
    </source>
</evidence>
<dbReference type="InterPro" id="IPR029044">
    <property type="entry name" value="Nucleotide-diphossugar_trans"/>
</dbReference>
<dbReference type="PANTHER" id="PTHR19136">
    <property type="entry name" value="MOLYBDENUM COFACTOR GUANYLYLTRANSFERASE"/>
    <property type="match status" value="1"/>
</dbReference>
<protein>
    <submittedName>
        <fullName evidence="3">Unannotated protein</fullName>
    </submittedName>
</protein>
<dbReference type="SUPFAM" id="SSF53448">
    <property type="entry name" value="Nucleotide-diphospho-sugar transferases"/>
    <property type="match status" value="1"/>
</dbReference>
<accession>A0A6J7R4U5</accession>
<dbReference type="EMBL" id="CAFBQU010000100">
    <property type="protein sequence ID" value="CAB5068387.1"/>
    <property type="molecule type" value="Genomic_DNA"/>
</dbReference>
<organism evidence="3">
    <name type="scientific">freshwater metagenome</name>
    <dbReference type="NCBI Taxonomy" id="449393"/>
    <lineage>
        <taxon>unclassified sequences</taxon>
        <taxon>metagenomes</taxon>
        <taxon>ecological metagenomes</taxon>
    </lineage>
</organism>
<evidence type="ECO:0000259" key="2">
    <source>
        <dbReference type="Pfam" id="PF12804"/>
    </source>
</evidence>
<proteinExistence type="predicted"/>
<dbReference type="Pfam" id="PF12804">
    <property type="entry name" value="NTP_transf_3"/>
    <property type="match status" value="1"/>
</dbReference>
<feature type="domain" description="MobA-like NTP transferase" evidence="2">
    <location>
        <begin position="6"/>
        <end position="155"/>
    </location>
</feature>
<sequence length="190" mass="20754">MPTLWAILNGGLSTRFGSPKYLAQRNGETFLEIAQKRILEVSNSADLLVVSGGVTHDTGWSHVVDSAEFSGPLAGLHSLFQLGLAQNSEVLVIQPIDMPLIRSGDLRSLRDGALRSQGLIVAQSEASGDQHWVLAAVHRSLFREAIAHVETGTCRSLRNLWSNADCEFLNFPDELLVNVNHPQDLPTSDF</sequence>
<gene>
    <name evidence="3" type="ORF">UFOPK4098_01013</name>
    <name evidence="4" type="ORF">UFOPK4347_01784</name>
</gene>
<dbReference type="Gene3D" id="3.90.550.10">
    <property type="entry name" value="Spore Coat Polysaccharide Biosynthesis Protein SpsA, Chain A"/>
    <property type="match status" value="1"/>
</dbReference>
<dbReference type="GO" id="GO:0016779">
    <property type="term" value="F:nucleotidyltransferase activity"/>
    <property type="evidence" value="ECO:0007669"/>
    <property type="project" value="UniProtKB-ARBA"/>
</dbReference>
<keyword evidence="1" id="KW-0808">Transferase</keyword>